<evidence type="ECO:0000313" key="4">
    <source>
        <dbReference type="EMBL" id="GEL21646.1"/>
    </source>
</evidence>
<dbReference type="InterPro" id="IPR037165">
    <property type="entry name" value="AldOxase/xan_DH_Mopterin-bd_sf"/>
</dbReference>
<dbReference type="Gene3D" id="3.90.1170.50">
    <property type="entry name" value="Aldehyde oxidase/xanthine dehydrogenase, a/b hammerhead"/>
    <property type="match status" value="1"/>
</dbReference>
<dbReference type="InterPro" id="IPR046867">
    <property type="entry name" value="AldOxase/xan_DH_MoCoBD2"/>
</dbReference>
<organism evidence="4 5">
    <name type="scientific">Pseudonocardia sulfidoxydans NBRC 16205</name>
    <dbReference type="NCBI Taxonomy" id="1223511"/>
    <lineage>
        <taxon>Bacteria</taxon>
        <taxon>Bacillati</taxon>
        <taxon>Actinomycetota</taxon>
        <taxon>Actinomycetes</taxon>
        <taxon>Pseudonocardiales</taxon>
        <taxon>Pseudonocardiaceae</taxon>
        <taxon>Pseudonocardia</taxon>
    </lineage>
</organism>
<dbReference type="NCBIfam" id="TIGR02416">
    <property type="entry name" value="CO_dehy_Mo_lg"/>
    <property type="match status" value="1"/>
</dbReference>
<proteinExistence type="predicted"/>
<dbReference type="InterPro" id="IPR012780">
    <property type="entry name" value="CO_Mo_DH_lsu"/>
</dbReference>
<sequence length="811" mass="87652">MGGREGGQVTATAEPAAGSRALDEVKIGGLGSSRPRVEDARFIRGRGNYVEDVTLPGMLHMEILRSPLAHARIKSIDTSAAWAIPGVKLVLTGEMAAQRNLAWMPTLSYDTQAVLATDKVRFQGQEVACVVAEDPYIAKDACDAIVVEYEALPPIVNPEQAVAPGAPLIRDDKSGQADNIAYQWEVGDKDGTDAAFAKADVVSKLRLHYPRSHPSPIENCGAVADFNNATGKLTVYMTSQAPHIVRAAVALIAELPEHLIRIISPDVGGGFGNKVPVYPGYVCAILCSILTAKPVKWIEDNTGNLSSTGFGRDMYLDSEMALTNDGKILAVRYHATTDQGAFFADAQPTKFKIGLVHSSFACYDVPVGHITAQGMYTNKAPGGVAYRCSFRVTEAMFFQERMIQAAADDLGMDQAEFRRRNLVRDDQFPYRTPFGFLTDSGQYLKCLQIGLDAIGYDDFLVEQAEARKQGRLLGIGISTMTEPLGAGNSREYDILGIKMFDSAELRVHPTGKAVLKIGAQTQGQGHETTFAQIVTHELGIPATDIVVEHGDTDHTPFGMGTYASRSTPVAGAATAMVARKIRAKARKLAAHLLEVSEEDVEWELGRFFVRGAESRGVTIQECAMAAYSNMPDGMEPGLENNAYYDPPNLTWPFACYIATVEVDPETGVWDVLRFVGVDDCGVRINPMIVEGQIMGGLTEAYAMSNMQFQTYDADGNLVGANYMDYLLPTAWETPGFELHEVVTPSPHHPIGAKGVGECAAVGGPAAYVNAVMNALRPTGVRNIDMPLLPDRVWHAAHTGQDVSGAPPFRTE</sequence>
<dbReference type="InterPro" id="IPR008274">
    <property type="entry name" value="AldOxase/xan_DH_MoCoBD1"/>
</dbReference>
<protein>
    <submittedName>
        <fullName evidence="4">Carbon-monoxide dehydrogenase large subunit</fullName>
    </submittedName>
</protein>
<comment type="caution">
    <text evidence="4">The sequence shown here is derived from an EMBL/GenBank/DDBJ whole genome shotgun (WGS) entry which is preliminary data.</text>
</comment>
<keyword evidence="5" id="KW-1185">Reference proteome</keyword>
<dbReference type="Pfam" id="PF02738">
    <property type="entry name" value="MoCoBD_1"/>
    <property type="match status" value="1"/>
</dbReference>
<dbReference type="AlphaFoldDB" id="A0A511DA33"/>
<dbReference type="Proteomes" id="UP000321685">
    <property type="component" value="Unassembled WGS sequence"/>
</dbReference>
<dbReference type="Pfam" id="PF20256">
    <property type="entry name" value="MoCoBD_2"/>
    <property type="match status" value="1"/>
</dbReference>
<feature type="domain" description="Aldehyde oxidase/xanthine dehydrogenase a/b hammerhead" evidence="3">
    <location>
        <begin position="44"/>
        <end position="153"/>
    </location>
</feature>
<dbReference type="InterPro" id="IPR016208">
    <property type="entry name" value="Ald_Oxase/xanthine_DH-like"/>
</dbReference>
<evidence type="ECO:0000259" key="3">
    <source>
        <dbReference type="SMART" id="SM01008"/>
    </source>
</evidence>
<gene>
    <name evidence="4" type="ORF">PSU4_06000</name>
</gene>
<dbReference type="InterPro" id="IPR036856">
    <property type="entry name" value="Ald_Oxase/Xan_DH_a/b_sf"/>
</dbReference>
<dbReference type="GO" id="GO:0005507">
    <property type="term" value="F:copper ion binding"/>
    <property type="evidence" value="ECO:0007669"/>
    <property type="project" value="InterPro"/>
</dbReference>
<dbReference type="PANTHER" id="PTHR11908">
    <property type="entry name" value="XANTHINE DEHYDROGENASE"/>
    <property type="match status" value="1"/>
</dbReference>
<dbReference type="SUPFAM" id="SSF54665">
    <property type="entry name" value="CO dehydrogenase molybdoprotein N-domain-like"/>
    <property type="match status" value="1"/>
</dbReference>
<dbReference type="SUPFAM" id="SSF56003">
    <property type="entry name" value="Molybdenum cofactor-binding domain"/>
    <property type="match status" value="1"/>
</dbReference>
<dbReference type="Gene3D" id="3.30.365.10">
    <property type="entry name" value="Aldehyde oxidase/xanthine dehydrogenase, molybdopterin binding domain"/>
    <property type="match status" value="4"/>
</dbReference>
<evidence type="ECO:0000313" key="5">
    <source>
        <dbReference type="Proteomes" id="UP000321685"/>
    </source>
</evidence>
<dbReference type="GO" id="GO:0030151">
    <property type="term" value="F:molybdenum ion binding"/>
    <property type="evidence" value="ECO:0007669"/>
    <property type="project" value="InterPro"/>
</dbReference>
<dbReference type="FunFam" id="3.90.1170.50:FF:000006">
    <property type="entry name" value="Carbon monoxide dehydrogenase large chain"/>
    <property type="match status" value="1"/>
</dbReference>
<keyword evidence="2" id="KW-0560">Oxidoreductase</keyword>
<dbReference type="GO" id="GO:0043885">
    <property type="term" value="F:anaerobic carbon-monoxide dehydrogenase activity"/>
    <property type="evidence" value="ECO:0007669"/>
    <property type="project" value="InterPro"/>
</dbReference>
<accession>A0A511DA33</accession>
<dbReference type="PANTHER" id="PTHR11908:SF132">
    <property type="entry name" value="ALDEHYDE OXIDASE 1-RELATED"/>
    <property type="match status" value="1"/>
</dbReference>
<evidence type="ECO:0000256" key="1">
    <source>
        <dbReference type="ARBA" id="ARBA00022505"/>
    </source>
</evidence>
<dbReference type="InterPro" id="IPR000674">
    <property type="entry name" value="Ald_Oxase/Xan_DH_a/b"/>
</dbReference>
<name>A0A511DA33_9PSEU</name>
<dbReference type="EMBL" id="BJVJ01000003">
    <property type="protein sequence ID" value="GEL21646.1"/>
    <property type="molecule type" value="Genomic_DNA"/>
</dbReference>
<reference evidence="4 5" key="1">
    <citation type="submission" date="2019-07" db="EMBL/GenBank/DDBJ databases">
        <title>Whole genome shotgun sequence of Pseudonocardia sulfidoxydans NBRC 16205.</title>
        <authorList>
            <person name="Hosoyama A."/>
            <person name="Uohara A."/>
            <person name="Ohji S."/>
            <person name="Ichikawa N."/>
        </authorList>
    </citation>
    <scope>NUCLEOTIDE SEQUENCE [LARGE SCALE GENOMIC DNA]</scope>
    <source>
        <strain evidence="4 5">NBRC 16205</strain>
    </source>
</reference>
<evidence type="ECO:0000256" key="2">
    <source>
        <dbReference type="ARBA" id="ARBA00023002"/>
    </source>
</evidence>
<dbReference type="Pfam" id="PF01315">
    <property type="entry name" value="Ald_Xan_dh_C"/>
    <property type="match status" value="1"/>
</dbReference>
<keyword evidence="1" id="KW-0500">Molybdenum</keyword>
<dbReference type="GO" id="GO:0005506">
    <property type="term" value="F:iron ion binding"/>
    <property type="evidence" value="ECO:0007669"/>
    <property type="project" value="InterPro"/>
</dbReference>
<dbReference type="SMART" id="SM01008">
    <property type="entry name" value="Ald_Xan_dh_C"/>
    <property type="match status" value="1"/>
</dbReference>